<sequence>MTAIAGVHPYAEQFPMLTDDELADLAESIRANGLRQPIVVTPDGLVLDGRNRWAACQRAGVKPATMVYEGDPADCVIDANVRRRHMTTGARAMSAALVLAAAGRRRDGRWIGWSRTSQTSGRSSGEREALRQAGVVLDYAPDLAAPVVSGEVTLNAAYERAQRARGSRRLRDDEDAARAHLEEHAPELVELVADGTHGSYREVAWAALLIEDERAGAARSERDHQQQSKRTYAHLAGTVRFLAQLDAALGGVNRVMDAYDPAALDATAGADPAGLEPDSLRRASHFLAQLAEWAERRNKA</sequence>
<gene>
    <name evidence="2" type="ORF">ACFO3M_08950</name>
</gene>
<protein>
    <submittedName>
        <fullName evidence="2">ParB/RepB/Spo0J family partition protein</fullName>
    </submittedName>
</protein>
<reference evidence="3" key="1">
    <citation type="journal article" date="2019" name="Int. J. Syst. Evol. Microbiol.">
        <title>The Global Catalogue of Microorganisms (GCM) 10K type strain sequencing project: providing services to taxonomists for standard genome sequencing and annotation.</title>
        <authorList>
            <consortium name="The Broad Institute Genomics Platform"/>
            <consortium name="The Broad Institute Genome Sequencing Center for Infectious Disease"/>
            <person name="Wu L."/>
            <person name="Ma J."/>
        </authorList>
    </citation>
    <scope>NUCLEOTIDE SEQUENCE [LARGE SCALE GENOMIC DNA]</scope>
    <source>
        <strain evidence="3">CCUG 62763</strain>
    </source>
</reference>
<comment type="caution">
    <text evidence="2">The sequence shown here is derived from an EMBL/GenBank/DDBJ whole genome shotgun (WGS) entry which is preliminary data.</text>
</comment>
<accession>A0ABV9LH86</accession>
<dbReference type="Gene3D" id="3.90.1530.30">
    <property type="match status" value="1"/>
</dbReference>
<dbReference type="Proteomes" id="UP001596025">
    <property type="component" value="Unassembled WGS sequence"/>
</dbReference>
<organism evidence="2 3">
    <name type="scientific">Geodermatophilus arenarius</name>
    <dbReference type="NCBI Taxonomy" id="1137990"/>
    <lineage>
        <taxon>Bacteria</taxon>
        <taxon>Bacillati</taxon>
        <taxon>Actinomycetota</taxon>
        <taxon>Actinomycetes</taxon>
        <taxon>Geodermatophilales</taxon>
        <taxon>Geodermatophilaceae</taxon>
        <taxon>Geodermatophilus</taxon>
    </lineage>
</organism>
<proteinExistence type="predicted"/>
<dbReference type="InterPro" id="IPR036086">
    <property type="entry name" value="ParB/Sulfiredoxin_sf"/>
</dbReference>
<feature type="domain" description="ParB-like N-terminal" evidence="1">
    <location>
        <begin position="1"/>
        <end position="85"/>
    </location>
</feature>
<dbReference type="RefSeq" id="WP_387988235.1">
    <property type="nucleotide sequence ID" value="NZ_JBHSGR010000008.1"/>
</dbReference>
<dbReference type="InterPro" id="IPR003115">
    <property type="entry name" value="ParB_N"/>
</dbReference>
<dbReference type="SUPFAM" id="SSF110849">
    <property type="entry name" value="ParB/Sulfiredoxin"/>
    <property type="match status" value="1"/>
</dbReference>
<evidence type="ECO:0000313" key="3">
    <source>
        <dbReference type="Proteomes" id="UP001596025"/>
    </source>
</evidence>
<dbReference type="Pfam" id="PF02195">
    <property type="entry name" value="ParB_N"/>
    <property type="match status" value="1"/>
</dbReference>
<dbReference type="EMBL" id="JBHSGR010000008">
    <property type="protein sequence ID" value="MFC4693513.1"/>
    <property type="molecule type" value="Genomic_DNA"/>
</dbReference>
<evidence type="ECO:0000313" key="2">
    <source>
        <dbReference type="EMBL" id="MFC4693513.1"/>
    </source>
</evidence>
<dbReference type="SMART" id="SM00470">
    <property type="entry name" value="ParB"/>
    <property type="match status" value="1"/>
</dbReference>
<name>A0ABV9LH86_9ACTN</name>
<keyword evidence="3" id="KW-1185">Reference proteome</keyword>
<evidence type="ECO:0000259" key="1">
    <source>
        <dbReference type="SMART" id="SM00470"/>
    </source>
</evidence>